<dbReference type="SUPFAM" id="SSF48452">
    <property type="entry name" value="TPR-like"/>
    <property type="match status" value="1"/>
</dbReference>
<dbReference type="Gene3D" id="1.10.260.40">
    <property type="entry name" value="lambda repressor-like DNA-binding domains"/>
    <property type="match status" value="1"/>
</dbReference>
<reference evidence="1 2" key="1">
    <citation type="journal article" date="2018" name="J. Biol. Chem.">
        <title>Discovery of the actinoplanic acid pathway in Streptomyces rapamycinicus reveals a genetically conserved synergism with rapamycin.</title>
        <authorList>
            <person name="Mrak P."/>
            <person name="Krastel P."/>
            <person name="Pivk Lukancic P."/>
            <person name="Tao J."/>
            <person name="Pistorius D."/>
            <person name="Moore C.M."/>
        </authorList>
    </citation>
    <scope>NUCLEOTIDE SEQUENCE [LARGE SCALE GENOMIC DNA]</scope>
    <source>
        <strain evidence="1 2">NRRL 5491</strain>
    </source>
</reference>
<evidence type="ECO:0000313" key="1">
    <source>
        <dbReference type="EMBL" id="RLV78547.1"/>
    </source>
</evidence>
<protein>
    <submittedName>
        <fullName evidence="1">DNA-binding protein</fullName>
    </submittedName>
</protein>
<dbReference type="Pfam" id="PF13560">
    <property type="entry name" value="HTH_31"/>
    <property type="match status" value="1"/>
</dbReference>
<keyword evidence="1" id="KW-0238">DNA-binding</keyword>
<dbReference type="Proteomes" id="UP000281594">
    <property type="component" value="Unassembled WGS sequence"/>
</dbReference>
<organism evidence="1 2">
    <name type="scientific">Streptomyces rapamycinicus (strain ATCC 29253 / DSM 41530 / NRRL 5491 / AYB-994)</name>
    <name type="common">Streptomyces hygroscopicus (strain ATCC 29253)</name>
    <dbReference type="NCBI Taxonomy" id="1343740"/>
    <lineage>
        <taxon>Bacteria</taxon>
        <taxon>Bacillati</taxon>
        <taxon>Actinomycetota</taxon>
        <taxon>Actinomycetes</taxon>
        <taxon>Kitasatosporales</taxon>
        <taxon>Streptomycetaceae</taxon>
        <taxon>Streptomyces</taxon>
        <taxon>Streptomyces violaceusniger group</taxon>
    </lineage>
</organism>
<dbReference type="SUPFAM" id="SSF47413">
    <property type="entry name" value="lambda repressor-like DNA-binding domains"/>
    <property type="match status" value="1"/>
</dbReference>
<comment type="caution">
    <text evidence="1">The sequence shown here is derived from an EMBL/GenBank/DDBJ whole genome shotgun (WGS) entry which is preliminary data.</text>
</comment>
<name>A0A3L8RG35_STRRN</name>
<dbReference type="GO" id="GO:0003677">
    <property type="term" value="F:DNA binding"/>
    <property type="evidence" value="ECO:0007669"/>
    <property type="project" value="UniProtKB-KW"/>
</dbReference>
<sequence length="445" mass="47603">MDMRGASSRSCSGCGTDLSRYNPSGLCASCRRSSPKLSANFWASDAMREALGRWDVGALVLAYRRHTGVSQSAVAALVSIDQSEVSRLERGRKTVRDRRQVMTWTRALGVPDAMVPDLPIGEAIRGPESVIVSLAGPHAYAINAPVPSVNLEDLDLLVIELQQQDNQFGGDALIAAAERRLHEIVTVLSAGGTVHEKPLQNAVAQLAQMVGWLSLDAGRPAESRRNLTTALYAAHISEDPGLASSVLGYMSLTALYHGSPVEALALARTAYDSSSATGRTGAMLATRMARALAENGQKAETRAMLRVAEGAFGRTGAQPDSPVWLAYFDEGELLAQQGTCLMKSGALEEARACLGGALEYLRASGTQNLRDQVHYLIRLADIGLMAGDLDESCAQAARALTLNEQISSTRMTKNITDFMAKLRLHGSTRPVQQLLGRVAESGITR</sequence>
<dbReference type="CDD" id="cd00093">
    <property type="entry name" value="HTH_XRE"/>
    <property type="match status" value="1"/>
</dbReference>
<dbReference type="InterPro" id="IPR011990">
    <property type="entry name" value="TPR-like_helical_dom_sf"/>
</dbReference>
<dbReference type="InterPro" id="IPR001387">
    <property type="entry name" value="Cro/C1-type_HTH"/>
</dbReference>
<accession>A0A3L8RG35</accession>
<dbReference type="InterPro" id="IPR010982">
    <property type="entry name" value="Lambda_DNA-bd_dom_sf"/>
</dbReference>
<evidence type="ECO:0000313" key="2">
    <source>
        <dbReference type="Proteomes" id="UP000281594"/>
    </source>
</evidence>
<dbReference type="AlphaFoldDB" id="A0A3L8RG35"/>
<gene>
    <name evidence="1" type="ORF">D3C57_109220</name>
</gene>
<dbReference type="EMBL" id="QYCY01000001">
    <property type="protein sequence ID" value="RLV78547.1"/>
    <property type="molecule type" value="Genomic_DNA"/>
</dbReference>
<proteinExistence type="predicted"/>
<dbReference type="Gene3D" id="1.25.40.10">
    <property type="entry name" value="Tetratricopeptide repeat domain"/>
    <property type="match status" value="1"/>
</dbReference>